<dbReference type="GO" id="GO:0004057">
    <property type="term" value="F:arginyl-tRNA--protein transferase activity"/>
    <property type="evidence" value="ECO:0007669"/>
    <property type="project" value="UniProtKB-EC"/>
</dbReference>
<evidence type="ECO:0000256" key="3">
    <source>
        <dbReference type="ARBA" id="ARBA00022679"/>
    </source>
</evidence>
<dbReference type="AlphaFoldDB" id="A0A316ZG23"/>
<dbReference type="InterPro" id="IPR016181">
    <property type="entry name" value="Acyl_CoA_acyltransferase"/>
</dbReference>
<dbReference type="GeneID" id="37272711"/>
<organism evidence="7 8">
    <name type="scientific">Tilletiopsis washingtonensis</name>
    <dbReference type="NCBI Taxonomy" id="58919"/>
    <lineage>
        <taxon>Eukaryota</taxon>
        <taxon>Fungi</taxon>
        <taxon>Dikarya</taxon>
        <taxon>Basidiomycota</taxon>
        <taxon>Ustilaginomycotina</taxon>
        <taxon>Exobasidiomycetes</taxon>
        <taxon>Entylomatales</taxon>
        <taxon>Entylomatales incertae sedis</taxon>
        <taxon>Tilletiopsis</taxon>
    </lineage>
</organism>
<keyword evidence="3" id="KW-0808">Transferase</keyword>
<dbReference type="Pfam" id="PF04376">
    <property type="entry name" value="ATE_N"/>
    <property type="match status" value="1"/>
</dbReference>
<evidence type="ECO:0000259" key="5">
    <source>
        <dbReference type="Pfam" id="PF04376"/>
    </source>
</evidence>
<dbReference type="InterPro" id="IPR030700">
    <property type="entry name" value="N-end_Aminoacyl_Trfase"/>
</dbReference>
<dbReference type="InterPro" id="IPR007471">
    <property type="entry name" value="N-end_Aminoacyl_Trfase_N"/>
</dbReference>
<dbReference type="GO" id="GO:0005737">
    <property type="term" value="C:cytoplasm"/>
    <property type="evidence" value="ECO:0007669"/>
    <property type="project" value="TreeGrafter"/>
</dbReference>
<dbReference type="Pfam" id="PF04377">
    <property type="entry name" value="ATE_C"/>
    <property type="match status" value="1"/>
</dbReference>
<dbReference type="EMBL" id="KZ819289">
    <property type="protein sequence ID" value="PWN99223.1"/>
    <property type="molecule type" value="Genomic_DNA"/>
</dbReference>
<dbReference type="STRING" id="58919.A0A316ZG23"/>
<name>A0A316ZG23_9BASI</name>
<comment type="similarity">
    <text evidence="1">Belongs to the R-transferase family.</text>
</comment>
<sequence length="429" mass="47643">MDGVSMVSPVGMSASTCGYCGPPGERSADKGSVSYGIWAHQLTPQAYQDLIDRGWRRSGSYCYHPDNSRTCCPQHPIRLKASSFKASRSQRRALAAFRTAIDAEPASSSPSGSSSKYSQPFDVVKAWQDIESEPVTSTSQDAKATHLERGRIALEWRRARKAGRADVPVAPTLPHVHPGKRSARLQVTLVPGRATKENFALFTRYQMGVHRESEDKVTRKGFERFLCQSPIQASRRNLVVPANEKILGLQHHEYRLDGQLIAVGVLDILPHCVSSVYLFYDPAFAHLQLGKISALREIALVEQLRQQQPSLEWYYMGYYIPSCQKMAYKAEFAPSQVLDTRTNAWHSHADFLAARSVAPQLERLPLPSSYDGDDEDIPWPSPPPLGFLEPQSIEPAGTLVMRAGQAPADCDIREVLAALRSREGFVIVL</sequence>
<evidence type="ECO:0000256" key="4">
    <source>
        <dbReference type="ARBA" id="ARBA00023315"/>
    </source>
</evidence>
<dbReference type="RefSeq" id="XP_025599502.1">
    <property type="nucleotide sequence ID" value="XM_025745167.1"/>
</dbReference>
<evidence type="ECO:0000256" key="1">
    <source>
        <dbReference type="ARBA" id="ARBA00009991"/>
    </source>
</evidence>
<dbReference type="SUPFAM" id="SSF55729">
    <property type="entry name" value="Acyl-CoA N-acyltransferases (Nat)"/>
    <property type="match status" value="1"/>
</dbReference>
<dbReference type="PANTHER" id="PTHR21367:SF1">
    <property type="entry name" value="ARGINYL-TRNA--PROTEIN TRANSFERASE 1"/>
    <property type="match status" value="1"/>
</dbReference>
<evidence type="ECO:0000259" key="6">
    <source>
        <dbReference type="Pfam" id="PF04377"/>
    </source>
</evidence>
<feature type="domain" description="N-end aminoacyl transferase N-terminal" evidence="5">
    <location>
        <begin position="15"/>
        <end position="92"/>
    </location>
</feature>
<evidence type="ECO:0000313" key="7">
    <source>
        <dbReference type="EMBL" id="PWN99223.1"/>
    </source>
</evidence>
<accession>A0A316ZG23</accession>
<reference evidence="7 8" key="1">
    <citation type="journal article" date="2018" name="Mol. Biol. Evol.">
        <title>Broad Genomic Sampling Reveals a Smut Pathogenic Ancestry of the Fungal Clade Ustilaginomycotina.</title>
        <authorList>
            <person name="Kijpornyongpan T."/>
            <person name="Mondo S.J."/>
            <person name="Barry K."/>
            <person name="Sandor L."/>
            <person name="Lee J."/>
            <person name="Lipzen A."/>
            <person name="Pangilinan J."/>
            <person name="LaButti K."/>
            <person name="Hainaut M."/>
            <person name="Henrissat B."/>
            <person name="Grigoriev I.V."/>
            <person name="Spatafora J.W."/>
            <person name="Aime M.C."/>
        </authorList>
    </citation>
    <scope>NUCLEOTIDE SEQUENCE [LARGE SCALE GENOMIC DNA]</scope>
    <source>
        <strain evidence="7 8">MCA 4186</strain>
    </source>
</reference>
<dbReference type="OrthoDB" id="74183at2759"/>
<keyword evidence="8" id="KW-1185">Reference proteome</keyword>
<evidence type="ECO:0000313" key="8">
    <source>
        <dbReference type="Proteomes" id="UP000245946"/>
    </source>
</evidence>
<dbReference type="EC" id="2.3.2.8" evidence="2"/>
<evidence type="ECO:0000256" key="2">
    <source>
        <dbReference type="ARBA" id="ARBA00012025"/>
    </source>
</evidence>
<gene>
    <name evidence="7" type="ORF">FA09DRAFT_359816</name>
</gene>
<proteinExistence type="inferred from homology"/>
<dbReference type="InterPro" id="IPR007472">
    <property type="entry name" value="N-end_Aminoacyl_Trfase_C"/>
</dbReference>
<protein>
    <recommendedName>
        <fullName evidence="2">arginyltransferase</fullName>
        <ecNumber evidence="2">2.3.2.8</ecNumber>
    </recommendedName>
</protein>
<dbReference type="PANTHER" id="PTHR21367">
    <property type="entry name" value="ARGININE-TRNA-PROTEIN TRANSFERASE 1"/>
    <property type="match status" value="1"/>
</dbReference>
<feature type="domain" description="N-end rule aminoacyl transferase C-terminal" evidence="6">
    <location>
        <begin position="197"/>
        <end position="339"/>
    </location>
</feature>
<dbReference type="Proteomes" id="UP000245946">
    <property type="component" value="Unassembled WGS sequence"/>
</dbReference>
<keyword evidence="4" id="KW-0012">Acyltransferase</keyword>